<name>A0ABW2W3H7_9ACTN</name>
<reference evidence="3" key="1">
    <citation type="journal article" date="2019" name="Int. J. Syst. Evol. Microbiol.">
        <title>The Global Catalogue of Microorganisms (GCM) 10K type strain sequencing project: providing services to taxonomists for standard genome sequencing and annotation.</title>
        <authorList>
            <consortium name="The Broad Institute Genomics Platform"/>
            <consortium name="The Broad Institute Genome Sequencing Center for Infectious Disease"/>
            <person name="Wu L."/>
            <person name="Ma J."/>
        </authorList>
    </citation>
    <scope>NUCLEOTIDE SEQUENCE [LARGE SCALE GENOMIC DNA]</scope>
    <source>
        <strain evidence="3">CGMCC 4.7400</strain>
    </source>
</reference>
<dbReference type="Pfam" id="PF11387">
    <property type="entry name" value="DUF2795"/>
    <property type="match status" value="1"/>
</dbReference>
<evidence type="ECO:0000313" key="2">
    <source>
        <dbReference type="EMBL" id="MFD0313212.1"/>
    </source>
</evidence>
<dbReference type="Proteomes" id="UP001597023">
    <property type="component" value="Unassembled WGS sequence"/>
</dbReference>
<comment type="caution">
    <text evidence="2">The sequence shown here is derived from an EMBL/GenBank/DDBJ whole genome shotgun (WGS) entry which is preliminary data.</text>
</comment>
<feature type="compositionally biased region" description="Basic and acidic residues" evidence="1">
    <location>
        <begin position="51"/>
        <end position="81"/>
    </location>
</feature>
<dbReference type="InterPro" id="IPR021527">
    <property type="entry name" value="DUF2795"/>
</dbReference>
<organism evidence="2 3">
    <name type="scientific">Streptomyces flavalbus</name>
    <dbReference type="NCBI Taxonomy" id="2665155"/>
    <lineage>
        <taxon>Bacteria</taxon>
        <taxon>Bacillati</taxon>
        <taxon>Actinomycetota</taxon>
        <taxon>Actinomycetes</taxon>
        <taxon>Kitasatosporales</taxon>
        <taxon>Streptomycetaceae</taxon>
        <taxon>Streptomyces</taxon>
    </lineage>
</organism>
<feature type="region of interest" description="Disordered" evidence="1">
    <location>
        <begin position="51"/>
        <end position="106"/>
    </location>
</feature>
<dbReference type="RefSeq" id="WP_381604775.1">
    <property type="nucleotide sequence ID" value="NZ_JBHTEB010000001.1"/>
</dbReference>
<evidence type="ECO:0000313" key="3">
    <source>
        <dbReference type="Proteomes" id="UP001597023"/>
    </source>
</evidence>
<evidence type="ECO:0000256" key="1">
    <source>
        <dbReference type="SAM" id="MobiDB-lite"/>
    </source>
</evidence>
<protein>
    <submittedName>
        <fullName evidence="2">DUF2795 domain-containing protein</fullName>
    </submittedName>
</protein>
<dbReference type="EMBL" id="JBHTEB010000001">
    <property type="protein sequence ID" value="MFD0313212.1"/>
    <property type="molecule type" value="Genomic_DNA"/>
</dbReference>
<accession>A0ABW2W3H7</accession>
<proteinExistence type="predicted"/>
<gene>
    <name evidence="2" type="ORF">ACFQZ6_02965</name>
</gene>
<keyword evidence="3" id="KW-1185">Reference proteome</keyword>
<sequence>MDRTTSARDVVNAVKDADFPAGKDDLIDAAKRAGAPQDVVAALRGMPRESYANREEVARSVRVDPDSDLHLSEAQRAEQARKGGRPGQSQHLRDAPKPPVQDELDR</sequence>